<dbReference type="Pfam" id="PF13359">
    <property type="entry name" value="DDE_Tnp_4"/>
    <property type="match status" value="1"/>
</dbReference>
<evidence type="ECO:0000256" key="3">
    <source>
        <dbReference type="ARBA" id="ARBA00006958"/>
    </source>
</evidence>
<keyword evidence="9" id="KW-1185">Reference proteome</keyword>
<sequence length="366" mass="41606">MTPTKYEHLLSLIAPAITKSSLRRETIGASERLMVTLRYIFGGTSQIDLAGMFRISPTSVGRIINETFIAIWTILLAKEYISYPKSEDEWKAIANEFEKKWNFSNCIGAINGKHIVMQAPSRSGSFYFNYKKSHSIVLMAICNANYEFTLIDIGDTGRNSDGGVFKNSKRGIAFESNLLHIPEPKKPNGSNVKLPYVLNGDEAFPLKNYLMKPYPKEILSLKERIYNYRLSCARRIIENTFGILAARCRIFRKPIIANEKTVINVTKAATALHNYLMHGRQFEPLNQYFPLGFVDCETSSGLLAGEWRSNVSNYQWITTLQKQLGSNNYSSDAKAVREIFRDFLNSPQGQVPLQYDMVSRTQITFN</sequence>
<accession>A0ABM4BV61</accession>
<comment type="subcellular location">
    <subcellularLocation>
        <location evidence="2">Nucleus</location>
    </subcellularLocation>
</comment>
<evidence type="ECO:0000313" key="10">
    <source>
        <dbReference type="RefSeq" id="XP_065653085.1"/>
    </source>
</evidence>
<protein>
    <submittedName>
        <fullName evidence="10">Uncharacterized protein LOC136080396</fullName>
    </submittedName>
</protein>
<dbReference type="InterPro" id="IPR045249">
    <property type="entry name" value="HARBI1-like"/>
</dbReference>
<evidence type="ECO:0000256" key="7">
    <source>
        <dbReference type="ARBA" id="ARBA00023242"/>
    </source>
</evidence>
<evidence type="ECO:0000259" key="8">
    <source>
        <dbReference type="Pfam" id="PF13359"/>
    </source>
</evidence>
<organism evidence="9 10">
    <name type="scientific">Hydra vulgaris</name>
    <name type="common">Hydra</name>
    <name type="synonym">Hydra attenuata</name>
    <dbReference type="NCBI Taxonomy" id="6087"/>
    <lineage>
        <taxon>Eukaryota</taxon>
        <taxon>Metazoa</taxon>
        <taxon>Cnidaria</taxon>
        <taxon>Hydrozoa</taxon>
        <taxon>Hydroidolina</taxon>
        <taxon>Anthoathecata</taxon>
        <taxon>Aplanulata</taxon>
        <taxon>Hydridae</taxon>
        <taxon>Hydra</taxon>
    </lineage>
</organism>
<dbReference type="Proteomes" id="UP001652625">
    <property type="component" value="Chromosome 05"/>
</dbReference>
<keyword evidence="4" id="KW-0540">Nuclease</keyword>
<keyword evidence="5" id="KW-0479">Metal-binding</keyword>
<evidence type="ECO:0000256" key="2">
    <source>
        <dbReference type="ARBA" id="ARBA00004123"/>
    </source>
</evidence>
<keyword evidence="6" id="KW-0378">Hydrolase</keyword>
<dbReference type="RefSeq" id="XP_065653085.1">
    <property type="nucleotide sequence ID" value="XM_065797013.1"/>
</dbReference>
<reference evidence="10" key="1">
    <citation type="submission" date="2025-08" db="UniProtKB">
        <authorList>
            <consortium name="RefSeq"/>
        </authorList>
    </citation>
    <scope>IDENTIFICATION</scope>
</reference>
<comment type="similarity">
    <text evidence="3">Belongs to the HARBI1 family.</text>
</comment>
<evidence type="ECO:0000256" key="4">
    <source>
        <dbReference type="ARBA" id="ARBA00022722"/>
    </source>
</evidence>
<dbReference type="PANTHER" id="PTHR22930">
    <property type="match status" value="1"/>
</dbReference>
<comment type="cofactor">
    <cofactor evidence="1">
        <name>a divalent metal cation</name>
        <dbReference type="ChEBI" id="CHEBI:60240"/>
    </cofactor>
</comment>
<evidence type="ECO:0000256" key="6">
    <source>
        <dbReference type="ARBA" id="ARBA00022801"/>
    </source>
</evidence>
<dbReference type="InterPro" id="IPR027806">
    <property type="entry name" value="HARBI1_dom"/>
</dbReference>
<feature type="domain" description="DDE Tnp4" evidence="8">
    <location>
        <begin position="111"/>
        <end position="274"/>
    </location>
</feature>
<evidence type="ECO:0000256" key="1">
    <source>
        <dbReference type="ARBA" id="ARBA00001968"/>
    </source>
</evidence>
<evidence type="ECO:0000256" key="5">
    <source>
        <dbReference type="ARBA" id="ARBA00022723"/>
    </source>
</evidence>
<dbReference type="PANTHER" id="PTHR22930:SF269">
    <property type="entry name" value="NUCLEASE HARBI1-LIKE PROTEIN"/>
    <property type="match status" value="1"/>
</dbReference>
<dbReference type="GeneID" id="136080396"/>
<gene>
    <name evidence="10" type="primary">LOC136080396</name>
</gene>
<keyword evidence="7" id="KW-0539">Nucleus</keyword>
<proteinExistence type="inferred from homology"/>
<name>A0ABM4BV61_HYDVU</name>
<evidence type="ECO:0000313" key="9">
    <source>
        <dbReference type="Proteomes" id="UP001652625"/>
    </source>
</evidence>